<evidence type="ECO:0000313" key="3">
    <source>
        <dbReference type="EMBL" id="KAJ8433660.1"/>
    </source>
</evidence>
<dbReference type="GO" id="GO:0031625">
    <property type="term" value="F:ubiquitin protein ligase binding"/>
    <property type="evidence" value="ECO:0007669"/>
    <property type="project" value="InterPro"/>
</dbReference>
<evidence type="ECO:0000313" key="4">
    <source>
        <dbReference type="Proteomes" id="UP001153076"/>
    </source>
</evidence>
<gene>
    <name evidence="3" type="ORF">Cgig2_002331</name>
</gene>
<dbReference type="Pfam" id="PF00888">
    <property type="entry name" value="Cullin"/>
    <property type="match status" value="1"/>
</dbReference>
<dbReference type="Proteomes" id="UP001153076">
    <property type="component" value="Unassembled WGS sequence"/>
</dbReference>
<dbReference type="AlphaFoldDB" id="A0A9Q1JZE4"/>
<accession>A0A9Q1JZE4</accession>
<dbReference type="EMBL" id="JAKOGI010000524">
    <property type="protein sequence ID" value="KAJ8433660.1"/>
    <property type="molecule type" value="Genomic_DNA"/>
</dbReference>
<dbReference type="PANTHER" id="PTHR11932">
    <property type="entry name" value="CULLIN"/>
    <property type="match status" value="1"/>
</dbReference>
<organism evidence="3 4">
    <name type="scientific">Carnegiea gigantea</name>
    <dbReference type="NCBI Taxonomy" id="171969"/>
    <lineage>
        <taxon>Eukaryota</taxon>
        <taxon>Viridiplantae</taxon>
        <taxon>Streptophyta</taxon>
        <taxon>Embryophyta</taxon>
        <taxon>Tracheophyta</taxon>
        <taxon>Spermatophyta</taxon>
        <taxon>Magnoliopsida</taxon>
        <taxon>eudicotyledons</taxon>
        <taxon>Gunneridae</taxon>
        <taxon>Pentapetalae</taxon>
        <taxon>Caryophyllales</taxon>
        <taxon>Cactineae</taxon>
        <taxon>Cactaceae</taxon>
        <taxon>Cactoideae</taxon>
        <taxon>Echinocereeae</taxon>
        <taxon>Carnegiea</taxon>
    </lineage>
</organism>
<dbReference type="FunFam" id="1.20.1310.10:FF:000001">
    <property type="entry name" value="Cullin 3"/>
    <property type="match status" value="1"/>
</dbReference>
<dbReference type="InterPro" id="IPR045093">
    <property type="entry name" value="Cullin"/>
</dbReference>
<dbReference type="OrthoDB" id="27073at2759"/>
<name>A0A9Q1JZE4_9CARY</name>
<sequence>MNDPKIMKPDEKWDAVEEGVAKYKRIQEGLEPSFNYKEHMHLYMVLISDDRVVTLGVEMNDPKVMKPDEGWDAVEKGVAKYKRIQDGLEPPFNSEEYMQLYTLQDEFSVPLHRKLSNLRTIFNMCLRKDKQQCLQQLYDGYKQLLEDYINSMVLPSLREKDDESLLRDLVTGWSKYKVFGRWISRLFNFLDRYYACPRSLSSLDGIALACFHDMVYQDISRKAKDAVVASIEVEREGGQIDRALLKNVLEIYVEIGMGKMDLYEKDFETYMLGATAAYYSRKASESQYSHQDYNLKVKKFLKEENDRVAHYLHPSSAQKLLELLEETSKCGALLEDKIDVGSGGVQIDGALLKDASDPRVELGKGKLDSDGEGFVTDMLEETAVYNRRNPSRLIPLSEKNKLKVKLRIFDFSLQFDVESFVTGKGKWAHLLRRKKTDMI</sequence>
<dbReference type="Gene3D" id="1.20.1310.10">
    <property type="entry name" value="Cullin Repeats"/>
    <property type="match status" value="2"/>
</dbReference>
<evidence type="ECO:0000259" key="2">
    <source>
        <dbReference type="Pfam" id="PF00888"/>
    </source>
</evidence>
<dbReference type="SUPFAM" id="SSF74788">
    <property type="entry name" value="Cullin repeat-like"/>
    <property type="match status" value="1"/>
</dbReference>
<proteinExistence type="inferred from homology"/>
<evidence type="ECO:0000256" key="1">
    <source>
        <dbReference type="ARBA" id="ARBA00006019"/>
    </source>
</evidence>
<keyword evidence="4" id="KW-1185">Reference proteome</keyword>
<comment type="caution">
    <text evidence="3">The sequence shown here is derived from an EMBL/GenBank/DDBJ whole genome shotgun (WGS) entry which is preliminary data.</text>
</comment>
<dbReference type="GO" id="GO:0006511">
    <property type="term" value="P:ubiquitin-dependent protein catabolic process"/>
    <property type="evidence" value="ECO:0007669"/>
    <property type="project" value="InterPro"/>
</dbReference>
<protein>
    <recommendedName>
        <fullName evidence="2">Cullin N-terminal domain-containing protein</fullName>
    </recommendedName>
</protein>
<comment type="similarity">
    <text evidence="1">Belongs to the cullin family.</text>
</comment>
<dbReference type="InterPro" id="IPR016159">
    <property type="entry name" value="Cullin_repeat-like_dom_sf"/>
</dbReference>
<dbReference type="InterPro" id="IPR001373">
    <property type="entry name" value="Cullin_N"/>
</dbReference>
<reference evidence="3" key="1">
    <citation type="submission" date="2022-04" db="EMBL/GenBank/DDBJ databases">
        <title>Carnegiea gigantea Genome sequencing and assembly v2.</title>
        <authorList>
            <person name="Copetti D."/>
            <person name="Sanderson M.J."/>
            <person name="Burquez A."/>
            <person name="Wojciechowski M.F."/>
        </authorList>
    </citation>
    <scope>NUCLEOTIDE SEQUENCE</scope>
    <source>
        <strain evidence="3">SGP5-SGP5p</strain>
        <tissue evidence="3">Aerial part</tissue>
    </source>
</reference>
<feature type="domain" description="Cullin N-terminal" evidence="2">
    <location>
        <begin position="119"/>
        <end position="326"/>
    </location>
</feature>